<gene>
    <name evidence="4" type="primary">LOC111596251</name>
</gene>
<reference evidence="4" key="1">
    <citation type="submission" date="2025-08" db="UniProtKB">
        <authorList>
            <consortium name="RefSeq"/>
        </authorList>
    </citation>
    <scope>IDENTIFICATION</scope>
    <source>
        <strain evidence="4">15085-1641.00</strain>
        <tissue evidence="4">Whole body</tissue>
    </source>
</reference>
<dbReference type="GeneID" id="111596251"/>
<evidence type="ECO:0000256" key="2">
    <source>
        <dbReference type="SAM" id="SignalP"/>
    </source>
</evidence>
<organism evidence="3 4">
    <name type="scientific">Drosophila hydei</name>
    <name type="common">Fruit fly</name>
    <dbReference type="NCBI Taxonomy" id="7224"/>
    <lineage>
        <taxon>Eukaryota</taxon>
        <taxon>Metazoa</taxon>
        <taxon>Ecdysozoa</taxon>
        <taxon>Arthropoda</taxon>
        <taxon>Hexapoda</taxon>
        <taxon>Insecta</taxon>
        <taxon>Pterygota</taxon>
        <taxon>Neoptera</taxon>
        <taxon>Endopterygota</taxon>
        <taxon>Diptera</taxon>
        <taxon>Brachycera</taxon>
        <taxon>Muscomorpha</taxon>
        <taxon>Ephydroidea</taxon>
        <taxon>Drosophilidae</taxon>
        <taxon>Drosophila</taxon>
    </lineage>
</organism>
<accession>A0A6J1LIE0</accession>
<sequence length="393" mass="43905">MYFIRGSDMVKVSVLLPLLGCLLLGSAWAHQELSHLLAQQEKDLGLSATEVEALRPFYRELQAQHDYLYSLSIQNGDGSAQLALPKVEQLDDTYVKVFDEFREQFKGYLSYNPSIEYDTTLPTLEQLVGQPSGDFTAEELLELQDLLDVLQDVIDESQLGINQLVARATDLEINLLKLNKPKIVLAAIAGLEAMWHLWGRASQAAYCSYSHVPQFTEALHAINGGVDCYSHTMGLILKIQDETVASVKEIKQNVQQLVRIYKKIAAKKTLMGKILSGTLNIFKALRRVHDIIAVGIAGYDKVNNQLPGAAMQSVQCGLEFKGSIPQMIETVQNLTVCITFVDADKPEYEFLKPEAERYWNTGAEPAKIAQEHDAEAADDEDNDNVDDDYVDHR</sequence>
<dbReference type="AlphaFoldDB" id="A0A6J1LIE0"/>
<feature type="compositionally biased region" description="Acidic residues" evidence="1">
    <location>
        <begin position="376"/>
        <end position="393"/>
    </location>
</feature>
<evidence type="ECO:0000313" key="4">
    <source>
        <dbReference type="RefSeq" id="XP_023166152.2"/>
    </source>
</evidence>
<evidence type="ECO:0000256" key="1">
    <source>
        <dbReference type="SAM" id="MobiDB-lite"/>
    </source>
</evidence>
<name>A0A6J1LIE0_DROHY</name>
<dbReference type="RefSeq" id="XP_023166152.2">
    <property type="nucleotide sequence ID" value="XM_023310384.2"/>
</dbReference>
<dbReference type="OrthoDB" id="7977759at2759"/>
<feature type="chain" id="PRO_5027109448" evidence="2">
    <location>
        <begin position="30"/>
        <end position="393"/>
    </location>
</feature>
<dbReference type="KEGG" id="dhe:111596251"/>
<proteinExistence type="predicted"/>
<evidence type="ECO:0000313" key="3">
    <source>
        <dbReference type="Proteomes" id="UP000504633"/>
    </source>
</evidence>
<protein>
    <submittedName>
        <fullName evidence="4">Uncharacterized protein LOC111596251</fullName>
    </submittedName>
</protein>
<feature type="region of interest" description="Disordered" evidence="1">
    <location>
        <begin position="361"/>
        <end position="393"/>
    </location>
</feature>
<dbReference type="Proteomes" id="UP000504633">
    <property type="component" value="Unplaced"/>
</dbReference>
<keyword evidence="2" id="KW-0732">Signal</keyword>
<keyword evidence="3" id="KW-1185">Reference proteome</keyword>
<feature type="signal peptide" evidence="2">
    <location>
        <begin position="1"/>
        <end position="29"/>
    </location>
</feature>
<dbReference type="OMA" id="AGLGYMW"/>